<feature type="transmembrane region" description="Helical" evidence="2">
    <location>
        <begin position="101"/>
        <end position="122"/>
    </location>
</feature>
<feature type="region of interest" description="Disordered" evidence="1">
    <location>
        <begin position="1"/>
        <end position="55"/>
    </location>
</feature>
<reference evidence="3 4" key="1">
    <citation type="journal article" date="2024" name="J Genomics">
        <title>Draft genome sequencing and assembly of Favolaschia claudopus CIRM-BRFM 2984 isolated from oak limbs.</title>
        <authorList>
            <person name="Navarro D."/>
            <person name="Drula E."/>
            <person name="Chaduli D."/>
            <person name="Cazenave R."/>
            <person name="Ahrendt S."/>
            <person name="Wang J."/>
            <person name="Lipzen A."/>
            <person name="Daum C."/>
            <person name="Barry K."/>
            <person name="Grigoriev I.V."/>
            <person name="Favel A."/>
            <person name="Rosso M.N."/>
            <person name="Martin F."/>
        </authorList>
    </citation>
    <scope>NUCLEOTIDE SEQUENCE [LARGE SCALE GENOMIC DNA]</scope>
    <source>
        <strain evidence="3 4">CIRM-BRFM 2984</strain>
    </source>
</reference>
<protein>
    <submittedName>
        <fullName evidence="3">Uncharacterized protein</fullName>
    </submittedName>
</protein>
<accession>A0AAW0BK26</accession>
<keyword evidence="2" id="KW-0472">Membrane</keyword>
<evidence type="ECO:0000313" key="3">
    <source>
        <dbReference type="EMBL" id="KAK7026267.1"/>
    </source>
</evidence>
<evidence type="ECO:0000256" key="1">
    <source>
        <dbReference type="SAM" id="MobiDB-lite"/>
    </source>
</evidence>
<name>A0AAW0BK26_9AGAR</name>
<gene>
    <name evidence="3" type="ORF">R3P38DRAFT_3192881</name>
</gene>
<sequence>MTRKARIDDTPTTSSTIRSSAYPTARSRPSNTKYASTGEDGAADPPFRRHAEGRDAHGSVHNDVVIERVEVSPFSALAIAPRIFCLFPAPFPRVHKPSHHLFALVSGLLHVIFLFFFFLVLFTPSRMSEMEDEGRWGGVAPLHKPQGCTWKLSGTLFSLPATLLGVVIVAHTRALVCIPSTGG</sequence>
<comment type="caution">
    <text evidence="3">The sequence shown here is derived from an EMBL/GenBank/DDBJ whole genome shotgun (WGS) entry which is preliminary data.</text>
</comment>
<dbReference type="AlphaFoldDB" id="A0AAW0BK26"/>
<keyword evidence="4" id="KW-1185">Reference proteome</keyword>
<feature type="compositionally biased region" description="Polar residues" evidence="1">
    <location>
        <begin position="10"/>
        <end position="35"/>
    </location>
</feature>
<evidence type="ECO:0000313" key="4">
    <source>
        <dbReference type="Proteomes" id="UP001362999"/>
    </source>
</evidence>
<feature type="compositionally biased region" description="Basic and acidic residues" evidence="1">
    <location>
        <begin position="46"/>
        <end position="55"/>
    </location>
</feature>
<keyword evidence="2" id="KW-0812">Transmembrane</keyword>
<proteinExistence type="predicted"/>
<keyword evidence="2" id="KW-1133">Transmembrane helix</keyword>
<feature type="transmembrane region" description="Helical" evidence="2">
    <location>
        <begin position="159"/>
        <end position="178"/>
    </location>
</feature>
<organism evidence="3 4">
    <name type="scientific">Favolaschia claudopus</name>
    <dbReference type="NCBI Taxonomy" id="2862362"/>
    <lineage>
        <taxon>Eukaryota</taxon>
        <taxon>Fungi</taxon>
        <taxon>Dikarya</taxon>
        <taxon>Basidiomycota</taxon>
        <taxon>Agaricomycotina</taxon>
        <taxon>Agaricomycetes</taxon>
        <taxon>Agaricomycetidae</taxon>
        <taxon>Agaricales</taxon>
        <taxon>Marasmiineae</taxon>
        <taxon>Mycenaceae</taxon>
        <taxon>Favolaschia</taxon>
    </lineage>
</organism>
<dbReference type="EMBL" id="JAWWNJ010000032">
    <property type="protein sequence ID" value="KAK7026267.1"/>
    <property type="molecule type" value="Genomic_DNA"/>
</dbReference>
<dbReference type="Proteomes" id="UP001362999">
    <property type="component" value="Unassembled WGS sequence"/>
</dbReference>
<evidence type="ECO:0000256" key="2">
    <source>
        <dbReference type="SAM" id="Phobius"/>
    </source>
</evidence>